<evidence type="ECO:0000259" key="1">
    <source>
        <dbReference type="PROSITE" id="PS50235"/>
    </source>
</evidence>
<feature type="domain" description="USP" evidence="1">
    <location>
        <begin position="1"/>
        <end position="103"/>
    </location>
</feature>
<name>A0A2S2NN08_SCHGA</name>
<sequence>MDSCCGETTLMRTLKNHIFIDVESFCPGKVFQCYLQELPKKLNFENYEYILTAAIAHVPGHYLTYVLRLSGSWEQHNDLEKKVKNVSDKNTLITPHIIMYIKY</sequence>
<gene>
    <name evidence="2" type="primary">NOF_18</name>
    <name evidence="2" type="ORF">g.178235</name>
</gene>
<dbReference type="InterPro" id="IPR038765">
    <property type="entry name" value="Papain-like_cys_pep_sf"/>
</dbReference>
<dbReference type="SUPFAM" id="SSF54001">
    <property type="entry name" value="Cysteine proteinases"/>
    <property type="match status" value="1"/>
</dbReference>
<accession>A0A2S2NN08</accession>
<dbReference type="PROSITE" id="PS50235">
    <property type="entry name" value="USP_3"/>
    <property type="match status" value="1"/>
</dbReference>
<organism evidence="2">
    <name type="scientific">Schizaphis graminum</name>
    <name type="common">Green bug aphid</name>
    <dbReference type="NCBI Taxonomy" id="13262"/>
    <lineage>
        <taxon>Eukaryota</taxon>
        <taxon>Metazoa</taxon>
        <taxon>Ecdysozoa</taxon>
        <taxon>Arthropoda</taxon>
        <taxon>Hexapoda</taxon>
        <taxon>Insecta</taxon>
        <taxon>Pterygota</taxon>
        <taxon>Neoptera</taxon>
        <taxon>Paraneoptera</taxon>
        <taxon>Hemiptera</taxon>
        <taxon>Sternorrhyncha</taxon>
        <taxon>Aphidomorpha</taxon>
        <taxon>Aphidoidea</taxon>
        <taxon>Aphididae</taxon>
        <taxon>Aphidini</taxon>
        <taxon>Schizaphis</taxon>
    </lineage>
</organism>
<evidence type="ECO:0000313" key="2">
    <source>
        <dbReference type="EMBL" id="MBY18518.1"/>
    </source>
</evidence>
<reference evidence="2" key="1">
    <citation type="submission" date="2018-04" db="EMBL/GenBank/DDBJ databases">
        <title>Transcriptome of Schizaphis graminum biotype I.</title>
        <authorList>
            <person name="Scully E.D."/>
            <person name="Geib S.M."/>
            <person name="Palmer N.A."/>
            <person name="Koch K."/>
            <person name="Bradshaw J."/>
            <person name="Heng-Moss T."/>
            <person name="Sarath G."/>
        </authorList>
    </citation>
    <scope>NUCLEOTIDE SEQUENCE</scope>
</reference>
<dbReference type="EMBL" id="GGMR01005899">
    <property type="protein sequence ID" value="MBY18518.1"/>
    <property type="molecule type" value="Transcribed_RNA"/>
</dbReference>
<dbReference type="InterPro" id="IPR028889">
    <property type="entry name" value="USP"/>
</dbReference>
<dbReference type="AlphaFoldDB" id="A0A2S2NN08"/>
<protein>
    <submittedName>
        <fullName evidence="2">NOF-FB transposable element protein</fullName>
    </submittedName>
</protein>
<proteinExistence type="predicted"/>